<accession>A0ABU9GLL8</accession>
<dbReference type="PANTHER" id="PTHR43344:SF13">
    <property type="entry name" value="PHOSPHATASE RV3661-RELATED"/>
    <property type="match status" value="1"/>
</dbReference>
<dbReference type="EMBL" id="JBAKAZ010000003">
    <property type="protein sequence ID" value="MEL0628206.1"/>
    <property type="molecule type" value="Genomic_DNA"/>
</dbReference>
<dbReference type="Proteomes" id="UP001369082">
    <property type="component" value="Unassembled WGS sequence"/>
</dbReference>
<keyword evidence="5" id="KW-1185">Reference proteome</keyword>
<evidence type="ECO:0000313" key="4">
    <source>
        <dbReference type="EMBL" id="MEL0628206.1"/>
    </source>
</evidence>
<dbReference type="InterPro" id="IPR036412">
    <property type="entry name" value="HAD-like_sf"/>
</dbReference>
<name>A0ABU9GLL8_9GAMM</name>
<protein>
    <submittedName>
        <fullName evidence="4">HAD family hydrolase</fullName>
        <ecNumber evidence="4">3.1.3.-</ecNumber>
    </submittedName>
</protein>
<dbReference type="CDD" id="cd02612">
    <property type="entry name" value="HAD_PGPPase"/>
    <property type="match status" value="1"/>
</dbReference>
<comment type="caution">
    <text evidence="4">The sequence shown here is derived from an EMBL/GenBank/DDBJ whole genome shotgun (WGS) entry which is preliminary data.</text>
</comment>
<organism evidence="4 5">
    <name type="scientific">Psychromonas aquatilis</name>
    <dbReference type="NCBI Taxonomy" id="2005072"/>
    <lineage>
        <taxon>Bacteria</taxon>
        <taxon>Pseudomonadati</taxon>
        <taxon>Pseudomonadota</taxon>
        <taxon>Gammaproteobacteria</taxon>
        <taxon>Alteromonadales</taxon>
        <taxon>Psychromonadaceae</taxon>
        <taxon>Psychromonas</taxon>
    </lineage>
</organism>
<keyword evidence="2 4" id="KW-0378">Hydrolase</keyword>
<dbReference type="SUPFAM" id="SSF56784">
    <property type="entry name" value="HAD-like"/>
    <property type="match status" value="1"/>
</dbReference>
<dbReference type="Gene3D" id="1.20.1440.100">
    <property type="entry name" value="SG protein - dephosphorylation function"/>
    <property type="match status" value="1"/>
</dbReference>
<dbReference type="NCBIfam" id="TIGR01488">
    <property type="entry name" value="HAD-SF-IB"/>
    <property type="match status" value="1"/>
</dbReference>
<keyword evidence="3" id="KW-0460">Magnesium</keyword>
<reference evidence="4 5" key="1">
    <citation type="submission" date="2024-02" db="EMBL/GenBank/DDBJ databases">
        <title>Bacteria isolated from the canopy kelp, Nereocystis luetkeana.</title>
        <authorList>
            <person name="Pfister C.A."/>
            <person name="Younker I.T."/>
            <person name="Light S.H."/>
        </authorList>
    </citation>
    <scope>NUCLEOTIDE SEQUENCE [LARGE SCALE GENOMIC DNA]</scope>
    <source>
        <strain evidence="4 5">TI.1.05</strain>
    </source>
</reference>
<evidence type="ECO:0000256" key="1">
    <source>
        <dbReference type="ARBA" id="ARBA00022723"/>
    </source>
</evidence>
<sequence>MSKPLHIFDMDETLVNGDCASLWSLFLVEKGIVTDPDYLETDKILMQQYARGELDMEEYIAYTLAPIVDIPVEKIDNLVDEFVETQIVPLIFPEAMTLVRSLKDQKIDCLVISATVSFIVNKVAKVIGINDALGIDLLIKNNSNGSPCYQNEVTGIATYREGKILRLQQWLENHSEKFDVIHFYSDSINDLPLCEYADFAYLVNPCKRLVLAAKAHPEWKIFSWG</sequence>
<dbReference type="Pfam" id="PF12710">
    <property type="entry name" value="HAD"/>
    <property type="match status" value="1"/>
</dbReference>
<dbReference type="NCBIfam" id="TIGR01490">
    <property type="entry name" value="HAD-SF-IB-hyp1"/>
    <property type="match status" value="1"/>
</dbReference>
<evidence type="ECO:0000256" key="3">
    <source>
        <dbReference type="ARBA" id="ARBA00022842"/>
    </source>
</evidence>
<proteinExistence type="predicted"/>
<dbReference type="RefSeq" id="WP_341596156.1">
    <property type="nucleotide sequence ID" value="NZ_JBAKAZ010000003.1"/>
</dbReference>
<evidence type="ECO:0000256" key="2">
    <source>
        <dbReference type="ARBA" id="ARBA00022801"/>
    </source>
</evidence>
<dbReference type="EC" id="3.1.3.-" evidence="4"/>
<dbReference type="InterPro" id="IPR006385">
    <property type="entry name" value="HAD_hydro_SerB1"/>
</dbReference>
<dbReference type="GO" id="GO:0016787">
    <property type="term" value="F:hydrolase activity"/>
    <property type="evidence" value="ECO:0007669"/>
    <property type="project" value="UniProtKB-KW"/>
</dbReference>
<dbReference type="PANTHER" id="PTHR43344">
    <property type="entry name" value="PHOSPHOSERINE PHOSPHATASE"/>
    <property type="match status" value="1"/>
</dbReference>
<dbReference type="InterPro" id="IPR050582">
    <property type="entry name" value="HAD-like_SerB"/>
</dbReference>
<keyword evidence="1" id="KW-0479">Metal-binding</keyword>
<dbReference type="InterPro" id="IPR023214">
    <property type="entry name" value="HAD_sf"/>
</dbReference>
<evidence type="ECO:0000313" key="5">
    <source>
        <dbReference type="Proteomes" id="UP001369082"/>
    </source>
</evidence>
<gene>
    <name evidence="4" type="ORF">V6256_01180</name>
</gene>
<dbReference type="Gene3D" id="3.40.50.1000">
    <property type="entry name" value="HAD superfamily/HAD-like"/>
    <property type="match status" value="1"/>
</dbReference>